<keyword evidence="2" id="KW-1185">Reference proteome</keyword>
<proteinExistence type="predicted"/>
<dbReference type="RefSeq" id="WP_173237062.1">
    <property type="nucleotide sequence ID" value="NZ_AP022839.1"/>
</dbReference>
<evidence type="ECO:0000313" key="2">
    <source>
        <dbReference type="Proteomes" id="UP000502894"/>
    </source>
</evidence>
<dbReference type="EMBL" id="AP022839">
    <property type="protein sequence ID" value="BCA95477.1"/>
    <property type="molecule type" value="Genomic_DNA"/>
</dbReference>
<gene>
    <name evidence="1" type="ORF">TUM19329_18380</name>
</gene>
<accession>A0A6F8T5P9</accession>
<protein>
    <submittedName>
        <fullName evidence="1">Uncharacterized protein</fullName>
    </submittedName>
</protein>
<sequence>MAIRQEREQLTEQLNDKRQLVDQIQRSITTNQEALKTIISDDLEYCSKRAELYDMLTNNPRDSARSYARVTNALQFDFQNGMSTPKYQAALNDLLQYGFESNSPESSVLVRNLKSTRKELEQFGTQFKQNYPELTLKDSTFTFNGTSYPRSDSLSKAFGEYLLAHARISEALEKGDRQVSYADAIDYKKEFENLKEGKTNIEQFIANYQAEQLKIKLDIQDLKSRFQKLSSMPIIDNSLTHQEKRYIREPLITEAVKEYNNIHENLTRDFETNPSPDSKTFAALKEQLTTLEIHGSTINKFLEEQRQLHEVNILKTQLNRQQLLIMKKKAVIGKIIQKTAEEIKDIQSSSSENDPKLNVMLELQNAFSSHYESLDKLAKFITVTKADSNVTNIEITQTALEKISKENSKGTLNLAQDLTKAFDLHLPKLSAGSLLNQFMEWIDENIIEPIYITFVDNEKTYKPGLFASTSAKNLDSFRKDLLPELEEIQSDHDAAPAA</sequence>
<dbReference type="KEGG" id="lant:TUM19329_18380"/>
<evidence type="ECO:0000313" key="1">
    <source>
        <dbReference type="EMBL" id="BCA95477.1"/>
    </source>
</evidence>
<reference evidence="1" key="1">
    <citation type="journal article" date="2020" name="Microbiol. Resour. Announc.">
        <title>Complete Genome Sequence of Novel Psychrotolerant Legionella Strain TUM19329, Isolated from Antarctic Lake Sediment.</title>
        <authorList>
            <person name="Shimada S."/>
            <person name="Nakai R."/>
            <person name="Aoki K."/>
            <person name="Shimoeda N."/>
            <person name="Ohno G."/>
            <person name="Miyazaki Y."/>
            <person name="Kudoh S."/>
            <person name="Imura S."/>
            <person name="Watanabe K."/>
            <person name="Ishii Y."/>
            <person name="Tateda K."/>
        </authorList>
    </citation>
    <scope>NUCLEOTIDE SEQUENCE [LARGE SCALE GENOMIC DNA]</scope>
    <source>
        <strain evidence="1">TUM19329</strain>
    </source>
</reference>
<organism evidence="1 2">
    <name type="scientific">Legionella antarctica</name>
    <dbReference type="NCBI Taxonomy" id="2708020"/>
    <lineage>
        <taxon>Bacteria</taxon>
        <taxon>Pseudomonadati</taxon>
        <taxon>Pseudomonadota</taxon>
        <taxon>Gammaproteobacteria</taxon>
        <taxon>Legionellales</taxon>
        <taxon>Legionellaceae</taxon>
        <taxon>Legionella</taxon>
    </lineage>
</organism>
<dbReference type="Proteomes" id="UP000502894">
    <property type="component" value="Chromosome"/>
</dbReference>
<name>A0A6F8T5P9_9GAMM</name>
<dbReference type="AlphaFoldDB" id="A0A6F8T5P9"/>